<evidence type="ECO:0000313" key="2">
    <source>
        <dbReference type="Proteomes" id="UP000076794"/>
    </source>
</evidence>
<evidence type="ECO:0000313" key="1">
    <source>
        <dbReference type="EMBL" id="ANC31459.1"/>
    </source>
</evidence>
<organism evidence="1 2">
    <name type="scientific">Isoptericola dokdonensis DS-3</name>
    <dbReference type="NCBI Taxonomy" id="1300344"/>
    <lineage>
        <taxon>Bacteria</taxon>
        <taxon>Bacillati</taxon>
        <taxon>Actinomycetota</taxon>
        <taxon>Actinomycetes</taxon>
        <taxon>Micrococcales</taxon>
        <taxon>Promicromonosporaceae</taxon>
        <taxon>Isoptericola</taxon>
    </lineage>
</organism>
<accession>A0A168FDP5</accession>
<proteinExistence type="predicted"/>
<reference evidence="1 2" key="1">
    <citation type="submission" date="2016-01" db="EMBL/GenBank/DDBJ databases">
        <title>Complete genome sequence of a soil Actinobacterium, Isoptericola dokdonensis DS-3.</title>
        <authorList>
            <person name="Kwon S.-K."/>
            <person name="Kim J.F."/>
        </authorList>
    </citation>
    <scope>NUCLEOTIDE SEQUENCE [LARGE SCALE GENOMIC DNA]</scope>
    <source>
        <strain evidence="1 2">DS-3</strain>
    </source>
</reference>
<gene>
    <name evidence="1" type="ORF">I598_1911</name>
</gene>
<protein>
    <submittedName>
        <fullName evidence="1">Uncharacterized protein</fullName>
    </submittedName>
</protein>
<dbReference type="STRING" id="1300344.I598_1911"/>
<dbReference type="AlphaFoldDB" id="A0A168FDP5"/>
<name>A0A168FDP5_9MICO</name>
<dbReference type="Proteomes" id="UP000076794">
    <property type="component" value="Chromosome"/>
</dbReference>
<dbReference type="EMBL" id="CP014209">
    <property type="protein sequence ID" value="ANC31459.1"/>
    <property type="molecule type" value="Genomic_DNA"/>
</dbReference>
<dbReference type="PATRIC" id="fig|1300344.3.peg.1919"/>
<keyword evidence="2" id="KW-1185">Reference proteome</keyword>
<dbReference type="KEGG" id="ido:I598_1911"/>
<sequence length="53" mass="6206">MARRCACERRALQRAAGLPLVEHERTRWVAAYLERFCPHRPAGHGRLPRPETR</sequence>